<dbReference type="AlphaFoldDB" id="A0A1Y2I176"/>
<protein>
    <submittedName>
        <fullName evidence="2">Uncharacterized protein</fullName>
    </submittedName>
</protein>
<dbReference type="EMBL" id="MCFL01000003">
    <property type="protein sequence ID" value="ORZ40607.1"/>
    <property type="molecule type" value="Genomic_DNA"/>
</dbReference>
<name>A0A1Y2I176_9FUNG</name>
<keyword evidence="3" id="KW-1185">Reference proteome</keyword>
<feature type="transmembrane region" description="Helical" evidence="1">
    <location>
        <begin position="319"/>
        <end position="346"/>
    </location>
</feature>
<keyword evidence="1" id="KW-1133">Transmembrane helix</keyword>
<gene>
    <name evidence="2" type="ORF">BCR44DRAFT_26502</name>
</gene>
<organism evidence="2 3">
    <name type="scientific">Catenaria anguillulae PL171</name>
    <dbReference type="NCBI Taxonomy" id="765915"/>
    <lineage>
        <taxon>Eukaryota</taxon>
        <taxon>Fungi</taxon>
        <taxon>Fungi incertae sedis</taxon>
        <taxon>Blastocladiomycota</taxon>
        <taxon>Blastocladiomycetes</taxon>
        <taxon>Blastocladiales</taxon>
        <taxon>Catenariaceae</taxon>
        <taxon>Catenaria</taxon>
    </lineage>
</organism>
<proteinExistence type="predicted"/>
<comment type="caution">
    <text evidence="2">The sequence shown here is derived from an EMBL/GenBank/DDBJ whole genome shotgun (WGS) entry which is preliminary data.</text>
</comment>
<sequence length="354" mass="39975">MSTDTPASLIPPEIWIRVMPLVHKSSITRVLSSSAFFASLSRSAIVHTKWTEICIFESIRIPQDVSFQFKMPGRPVDHHIARLLKALLPIALLPGGRPCFASLIAPANPKPDPIFTSAYIDWLFKKGGPLYVASPLPRQRLEEKLVDFVTRKGKSVYHDPLNVDQTKRDSRWMPIPDALLLLMYSIRSGQPTLLARILPHVLRLIPKDTSLSSRIWSHYLLDNRRKVVYSLVTDLDASQQDSLSFSMFLYWLVAIEWSAPMLAAVDSKLGERALFLDMFFNKNDGFFLFLLTKTAPLWEEPRRVVEVIRYLQLGRKPMVVIAALMLGLFVSTVLTLIGVVLAAVAARVSRLRTG</sequence>
<accession>A0A1Y2I176</accession>
<evidence type="ECO:0000313" key="3">
    <source>
        <dbReference type="Proteomes" id="UP000193411"/>
    </source>
</evidence>
<evidence type="ECO:0000313" key="2">
    <source>
        <dbReference type="EMBL" id="ORZ40607.1"/>
    </source>
</evidence>
<evidence type="ECO:0000256" key="1">
    <source>
        <dbReference type="SAM" id="Phobius"/>
    </source>
</evidence>
<keyword evidence="1" id="KW-0472">Membrane</keyword>
<keyword evidence="1" id="KW-0812">Transmembrane</keyword>
<dbReference type="Proteomes" id="UP000193411">
    <property type="component" value="Unassembled WGS sequence"/>
</dbReference>
<reference evidence="2 3" key="1">
    <citation type="submission" date="2016-07" db="EMBL/GenBank/DDBJ databases">
        <title>Pervasive Adenine N6-methylation of Active Genes in Fungi.</title>
        <authorList>
            <consortium name="DOE Joint Genome Institute"/>
            <person name="Mondo S.J."/>
            <person name="Dannebaum R.O."/>
            <person name="Kuo R.C."/>
            <person name="Labutti K."/>
            <person name="Haridas S."/>
            <person name="Kuo A."/>
            <person name="Salamov A."/>
            <person name="Ahrendt S.R."/>
            <person name="Lipzen A."/>
            <person name="Sullivan W."/>
            <person name="Andreopoulos W.B."/>
            <person name="Clum A."/>
            <person name="Lindquist E."/>
            <person name="Daum C."/>
            <person name="Ramamoorthy G.K."/>
            <person name="Gryganskyi A."/>
            <person name="Culley D."/>
            <person name="Magnuson J.K."/>
            <person name="James T.Y."/>
            <person name="O'Malley M.A."/>
            <person name="Stajich J.E."/>
            <person name="Spatafora J.W."/>
            <person name="Visel A."/>
            <person name="Grigoriev I.V."/>
        </authorList>
    </citation>
    <scope>NUCLEOTIDE SEQUENCE [LARGE SCALE GENOMIC DNA]</scope>
    <source>
        <strain evidence="2 3">PL171</strain>
    </source>
</reference>